<dbReference type="EMBL" id="JAHRHY010000014">
    <property type="protein sequence ID" value="KAG9064086.1"/>
    <property type="molecule type" value="Genomic_DNA"/>
</dbReference>
<dbReference type="Proteomes" id="UP000707451">
    <property type="component" value="Unassembled WGS sequence"/>
</dbReference>
<dbReference type="OrthoDB" id="5311848at2759"/>
<evidence type="ECO:0000256" key="1">
    <source>
        <dbReference type="SAM" id="MobiDB-lite"/>
    </source>
</evidence>
<evidence type="ECO:0000313" key="3">
    <source>
        <dbReference type="Proteomes" id="UP000707451"/>
    </source>
</evidence>
<keyword evidence="3" id="KW-1185">Reference proteome</keyword>
<feature type="compositionally biased region" description="Low complexity" evidence="1">
    <location>
        <begin position="414"/>
        <end position="424"/>
    </location>
</feature>
<gene>
    <name evidence="2" type="ORF">KI688_003265</name>
</gene>
<organism evidence="2 3">
    <name type="scientific">Linnemannia hyalina</name>
    <dbReference type="NCBI Taxonomy" id="64524"/>
    <lineage>
        <taxon>Eukaryota</taxon>
        <taxon>Fungi</taxon>
        <taxon>Fungi incertae sedis</taxon>
        <taxon>Mucoromycota</taxon>
        <taxon>Mortierellomycotina</taxon>
        <taxon>Mortierellomycetes</taxon>
        <taxon>Mortierellales</taxon>
        <taxon>Mortierellaceae</taxon>
        <taxon>Linnemannia</taxon>
    </lineage>
</organism>
<feature type="region of interest" description="Disordered" evidence="1">
    <location>
        <begin position="410"/>
        <end position="429"/>
    </location>
</feature>
<evidence type="ECO:0000313" key="2">
    <source>
        <dbReference type="EMBL" id="KAG9064086.1"/>
    </source>
</evidence>
<sequence>MTSRAVFSELRSLQRNLSRTHSDQIRLLNEQQRVLKEINRLGTEHLKQLSDLHSTIAAEVNSMLNSAGALKDALRSVTEEVSKLTQSLERGALQQSEALTTTQESNARILAEYQNIVHSTLASISQSMRHWDDSLERGLSRVQEIDRLNQDTIAKIAHSNEAIDSITQQAGVLEVHLQNLTHLSHESTTHLLDLHITGTQKIDISTQQLLHSTLQSLHTLSSQTHTAWSSILDTIKDDTETTMTGFRTDVAEAMRETVDEIGQMARESTENVERLSRDLEEFWRNQEDALGRVRPLLGTWGVVRRVLESQSVLIEGGGVRGGGGGGGGLMVSRMGVLRKAQRDDAVEQEQEKAYEYGVGDEYEDDVDEDDYAESYLDTDSAEEEGEDIEMEEHFQQQYNDDIFEQRATARYNNPTSPSTPAPSTVKPKGQYQYRSLSVNHKPLTKASVDMDMDMWERVAASWDLGLGTYVSSSSTRGDIYQGV</sequence>
<proteinExistence type="predicted"/>
<reference evidence="2" key="1">
    <citation type="submission" date="2021-06" db="EMBL/GenBank/DDBJ databases">
        <title>Genome Sequence of Mortierella hyaline Strain SCG-10, a Cold-Adapted, Nitrate-Reducing Fungus Isolated from Soil in Minnesota, USA.</title>
        <authorList>
            <person name="Aldossari N."/>
        </authorList>
    </citation>
    <scope>NUCLEOTIDE SEQUENCE</scope>
    <source>
        <strain evidence="2">SCG-10</strain>
    </source>
</reference>
<name>A0A9P7XN44_9FUNG</name>
<accession>A0A9P7XN44</accession>
<dbReference type="AlphaFoldDB" id="A0A9P7XN44"/>
<protein>
    <submittedName>
        <fullName evidence="2">Uncharacterized protein</fullName>
    </submittedName>
</protein>
<comment type="caution">
    <text evidence="2">The sequence shown here is derived from an EMBL/GenBank/DDBJ whole genome shotgun (WGS) entry which is preliminary data.</text>
</comment>